<gene>
    <name evidence="1" type="ORF">EEM47_00530</name>
</gene>
<dbReference type="EMBL" id="ROVY01000001">
    <property type="protein sequence ID" value="MHI20402.1"/>
    <property type="molecule type" value="Genomic_DNA"/>
</dbReference>
<proteinExistence type="predicted"/>
<reference evidence="1" key="1">
    <citation type="submission" date="2018-11" db="EMBL/GenBank/DDBJ databases">
        <authorList>
            <consortium name="PulseNet: The National Subtyping Network for Foodborne Disease Surveillance"/>
            <person name="Tarr C.L."/>
            <person name="Trees E."/>
            <person name="Katz L.S."/>
            <person name="Carleton-Romer H.A."/>
            <person name="Stroika S."/>
            <person name="Kucerova Z."/>
            <person name="Roache K.F."/>
            <person name="Sabol A.L."/>
            <person name="Besser J."/>
            <person name="Gerner-Smidt P."/>
        </authorList>
    </citation>
    <scope>NUCLEOTIDE SEQUENCE [LARGE SCALE GENOMIC DNA]</scope>
    <source>
        <strain evidence="1">PNUSAS059688</strain>
    </source>
</reference>
<dbReference type="AlphaFoldDB" id="A0A3K8Y5D4"/>
<dbReference type="InterPro" id="IPR027417">
    <property type="entry name" value="P-loop_NTPase"/>
</dbReference>
<organism evidence="1">
    <name type="scientific">Salmonella enterica</name>
    <name type="common">Salmonella choleraesuis</name>
    <dbReference type="NCBI Taxonomy" id="28901"/>
    <lineage>
        <taxon>Bacteria</taxon>
        <taxon>Pseudomonadati</taxon>
        <taxon>Pseudomonadota</taxon>
        <taxon>Gammaproteobacteria</taxon>
        <taxon>Enterobacterales</taxon>
        <taxon>Enterobacteriaceae</taxon>
        <taxon>Salmonella</taxon>
    </lineage>
</organism>
<sequence>MNTLHGPTITITVTGPTGSGKSRVLALIADALRLCLGDGIIIDSPDMESEKRMNPTDYPSWHSPRSGTVFTLKEVNQSDHHAEIANPSNTRAAQPKNTLHKTLCGDGIQWAESGSPGVVIQRVTDSTSTSSHTDAGLRCYPGTMPADGTTPVSIPVSDEDNFLTGIEARLTQEVGDLADALLRFSSGTQRINKELPETSQFGKLITRFLSDGSFQLANALLKNGDKPLLLDDGALQLQELGLSLNDFIRELSLDGREFLAIALIKQHLTVSLNGSKTSE</sequence>
<evidence type="ECO:0000313" key="1">
    <source>
        <dbReference type="EMBL" id="MHI20402.1"/>
    </source>
</evidence>
<accession>A0A3K8Y5D4</accession>
<name>A0A3K8Y5D4_SALER</name>
<dbReference type="SUPFAM" id="SSF52540">
    <property type="entry name" value="P-loop containing nucleoside triphosphate hydrolases"/>
    <property type="match status" value="1"/>
</dbReference>
<protein>
    <submittedName>
        <fullName evidence="1">Uncharacterized protein</fullName>
    </submittedName>
</protein>
<dbReference type="Proteomes" id="UP000885364">
    <property type="component" value="Unassembled WGS sequence"/>
</dbReference>
<comment type="caution">
    <text evidence="1">The sequence shown here is derived from an EMBL/GenBank/DDBJ whole genome shotgun (WGS) entry which is preliminary data.</text>
</comment>